<evidence type="ECO:0000313" key="6">
    <source>
        <dbReference type="Proteomes" id="UP000596977"/>
    </source>
</evidence>
<evidence type="ECO:0000259" key="4">
    <source>
        <dbReference type="Pfam" id="PF20114"/>
    </source>
</evidence>
<organism evidence="5 6">
    <name type="scientific">Pelagibacterium lentulum</name>
    <dbReference type="NCBI Taxonomy" id="2029865"/>
    <lineage>
        <taxon>Bacteria</taxon>
        <taxon>Pseudomonadati</taxon>
        <taxon>Pseudomonadota</taxon>
        <taxon>Alphaproteobacteria</taxon>
        <taxon>Hyphomicrobiales</taxon>
        <taxon>Devosiaceae</taxon>
        <taxon>Pelagibacterium</taxon>
    </lineage>
</organism>
<dbReference type="RefSeq" id="WP_127073421.1">
    <property type="nucleotide sequence ID" value="NZ_BMKB01000001.1"/>
</dbReference>
<dbReference type="Pfam" id="PF20114">
    <property type="entry name" value="DUF6504"/>
    <property type="match status" value="1"/>
</dbReference>
<dbReference type="PANTHER" id="PTHR35369:SF2">
    <property type="entry name" value="BLR3025 PROTEIN"/>
    <property type="match status" value="1"/>
</dbReference>
<protein>
    <submittedName>
        <fullName evidence="5">DNA-directed DNA polymerase</fullName>
    </submittedName>
</protein>
<accession>A0A916R787</accession>
<reference evidence="5 6" key="1">
    <citation type="journal article" date="2014" name="Int. J. Syst. Evol. Microbiol.">
        <title>Complete genome sequence of Corynebacterium casei LMG S-19264T (=DSM 44701T), isolated from a smear-ripened cheese.</title>
        <authorList>
            <consortium name="US DOE Joint Genome Institute (JGI-PGF)"/>
            <person name="Walter F."/>
            <person name="Albersmeier A."/>
            <person name="Kalinowski J."/>
            <person name="Ruckert C."/>
        </authorList>
    </citation>
    <scope>NUCLEOTIDE SEQUENCE [LARGE SCALE GENOMIC DNA]</scope>
    <source>
        <strain evidence="5 6">CGMCC 1.15896</strain>
    </source>
</reference>
<dbReference type="Pfam" id="PF00817">
    <property type="entry name" value="IMS"/>
    <property type="match status" value="1"/>
</dbReference>
<sequence>MSASIKRRYLALWLPYLSTERIERKETSKPLQPKQDSGPLVLVARKDSSLRIAAASAQAYLLGLKPGLTFADAKSQVPNMRVLPHDPQADALLLIKIANWCNRYTPIVCSQDPDGLILEISGSAHLFGGEALLEKDLAETLKSQGFMAKTAIAGTAQAARAFCRFGTGGILMPPKSRQDLLALPIDALEADQKTTLALRRAGLLSLNDLASRPRKPLAARFSSALTHKLAQVLEEIDEPIIAHRPVPGFHAYMKFSDPIGLMEDIEQALASLCVALCKKLGEKAQGGRHFELVFFRADGALRRLDILSGQALRDPDVLLRLIKLRLDALTDPLDPGFGFDIIQLAVVQSDTAPSVQNRLDSNQVPQTELNGLIDRLSARLGAKAIQKFIPLNSHLPERASYAIPALSKKPGSGTWELPPSTATITRPLFLMPQPEEVAVIAEVPDGPPKRFRWRGSFYDIALAEGPERIAPEWWRETRDRLTRDYFRVEDNKGLRFWLFRYGLYDREKGPVRWFIHGLFP</sequence>
<keyword evidence="5" id="KW-0808">Transferase</keyword>
<dbReference type="CDD" id="cd03468">
    <property type="entry name" value="PolY_like"/>
    <property type="match status" value="1"/>
</dbReference>
<dbReference type="InterPro" id="IPR050356">
    <property type="entry name" value="SulA_CellDiv_inhibitor"/>
</dbReference>
<feature type="domain" description="UmuC" evidence="3">
    <location>
        <begin position="39"/>
        <end position="162"/>
    </location>
</feature>
<comment type="similarity">
    <text evidence="1">Belongs to the DNA polymerase type-Y family.</text>
</comment>
<feature type="domain" description="DUF6504" evidence="4">
    <location>
        <begin position="439"/>
        <end position="507"/>
    </location>
</feature>
<dbReference type="PANTHER" id="PTHR35369">
    <property type="entry name" value="BLR3025 PROTEIN-RELATED"/>
    <property type="match status" value="1"/>
</dbReference>
<dbReference type="Gene3D" id="3.30.70.270">
    <property type="match status" value="1"/>
</dbReference>
<evidence type="ECO:0000313" key="5">
    <source>
        <dbReference type="EMBL" id="GGA38938.1"/>
    </source>
</evidence>
<evidence type="ECO:0000259" key="3">
    <source>
        <dbReference type="Pfam" id="PF00817"/>
    </source>
</evidence>
<dbReference type="SUPFAM" id="SSF56672">
    <property type="entry name" value="DNA/RNA polymerases"/>
    <property type="match status" value="1"/>
</dbReference>
<dbReference type="EMBL" id="BMKB01000001">
    <property type="protein sequence ID" value="GGA38938.1"/>
    <property type="molecule type" value="Genomic_DNA"/>
</dbReference>
<dbReference type="Gene3D" id="3.40.1170.60">
    <property type="match status" value="1"/>
</dbReference>
<dbReference type="InterPro" id="IPR001126">
    <property type="entry name" value="UmuC"/>
</dbReference>
<dbReference type="OrthoDB" id="9788640at2"/>
<keyword evidence="6" id="KW-1185">Reference proteome</keyword>
<dbReference type="GO" id="GO:0006281">
    <property type="term" value="P:DNA repair"/>
    <property type="evidence" value="ECO:0007669"/>
    <property type="project" value="InterPro"/>
</dbReference>
<dbReference type="InterPro" id="IPR043128">
    <property type="entry name" value="Rev_trsase/Diguanyl_cyclase"/>
</dbReference>
<keyword evidence="2" id="KW-0227">DNA damage</keyword>
<evidence type="ECO:0000256" key="2">
    <source>
        <dbReference type="ARBA" id="ARBA00022763"/>
    </source>
</evidence>
<name>A0A916R787_9HYPH</name>
<dbReference type="GO" id="GO:0003887">
    <property type="term" value="F:DNA-directed DNA polymerase activity"/>
    <property type="evidence" value="ECO:0007669"/>
    <property type="project" value="UniProtKB-KW"/>
</dbReference>
<comment type="caution">
    <text evidence="5">The sequence shown here is derived from an EMBL/GenBank/DDBJ whole genome shotgun (WGS) entry which is preliminary data.</text>
</comment>
<dbReference type="Proteomes" id="UP000596977">
    <property type="component" value="Unassembled WGS sequence"/>
</dbReference>
<gene>
    <name evidence="5" type="ORF">GCM10011499_05440</name>
</gene>
<dbReference type="InterPro" id="IPR045443">
    <property type="entry name" value="DUF6504"/>
</dbReference>
<keyword evidence="5" id="KW-0239">DNA-directed DNA polymerase</keyword>
<proteinExistence type="inferred from homology"/>
<dbReference type="AlphaFoldDB" id="A0A916R787"/>
<keyword evidence="5" id="KW-0548">Nucleotidyltransferase</keyword>
<evidence type="ECO:0000256" key="1">
    <source>
        <dbReference type="ARBA" id="ARBA00010945"/>
    </source>
</evidence>
<dbReference type="InterPro" id="IPR043502">
    <property type="entry name" value="DNA/RNA_pol_sf"/>
</dbReference>